<name>A0A2R6XM80_MARPO</name>
<gene>
    <name evidence="2" type="ORF">MARPO_0008s0019</name>
</gene>
<dbReference type="AlphaFoldDB" id="A0A2R6XM80"/>
<dbReference type="Proteomes" id="UP000244005">
    <property type="component" value="Unassembled WGS sequence"/>
</dbReference>
<organism evidence="2 3">
    <name type="scientific">Marchantia polymorpha</name>
    <name type="common">Common liverwort</name>
    <name type="synonym">Marchantia aquatica</name>
    <dbReference type="NCBI Taxonomy" id="3197"/>
    <lineage>
        <taxon>Eukaryota</taxon>
        <taxon>Viridiplantae</taxon>
        <taxon>Streptophyta</taxon>
        <taxon>Embryophyta</taxon>
        <taxon>Marchantiophyta</taxon>
        <taxon>Marchantiopsida</taxon>
        <taxon>Marchantiidae</taxon>
        <taxon>Marchantiales</taxon>
        <taxon>Marchantiaceae</taxon>
        <taxon>Marchantia</taxon>
    </lineage>
</organism>
<dbReference type="Gramene" id="Mp8g11960.2">
    <property type="protein sequence ID" value="Mp8g11960.2.cds1"/>
    <property type="gene ID" value="Mp8g11960"/>
</dbReference>
<feature type="region of interest" description="Disordered" evidence="1">
    <location>
        <begin position="319"/>
        <end position="342"/>
    </location>
</feature>
<evidence type="ECO:0000313" key="2">
    <source>
        <dbReference type="EMBL" id="PTQ47228.1"/>
    </source>
</evidence>
<dbReference type="EMBL" id="KZ772680">
    <property type="protein sequence ID" value="PTQ47229.1"/>
    <property type="molecule type" value="Genomic_DNA"/>
</dbReference>
<proteinExistence type="predicted"/>
<sequence>MTSLAGPTALQRMLNEDWGLRPDHVHHANCPIIYQQPSLFDFWANPENTEFMHAAGLYSLLKFDHPQENDSFLESLLYEYTIADDGSEILCSPCLLSRDHRFRDYSSDNYAPILFYDVTDLQRLFPGLPSRETHGNVIERAPEHTDNAWLCTTMKRYFAVPILWFSPRGAEFIVIESCFNLEFFLFLSKLAYTFGWPGYPDKFPLRHFPMAVEAFERGAVFPWADLLLAELMNDLTKYQNRLRECPRLIRVWTMIYDDAVFGCPRPSNPHPLLYFFMPGIIDARDNGQGFGQFHYHAEDISPFTPRDLLPMLNEGACRGPPNCPDDLESPTDYSSEDELFEQ</sequence>
<feature type="compositionally biased region" description="Acidic residues" evidence="1">
    <location>
        <begin position="325"/>
        <end position="342"/>
    </location>
</feature>
<dbReference type="EMBL" id="KZ772680">
    <property type="protein sequence ID" value="PTQ47228.1"/>
    <property type="molecule type" value="Genomic_DNA"/>
</dbReference>
<dbReference type="Gramene" id="Mp8g11960.1">
    <property type="protein sequence ID" value="Mp8g11960.1.cds1"/>
    <property type="gene ID" value="Mp8g11960"/>
</dbReference>
<accession>A0A2R6XM80</accession>
<evidence type="ECO:0000313" key="3">
    <source>
        <dbReference type="Proteomes" id="UP000244005"/>
    </source>
</evidence>
<evidence type="ECO:0000256" key="1">
    <source>
        <dbReference type="SAM" id="MobiDB-lite"/>
    </source>
</evidence>
<protein>
    <submittedName>
        <fullName evidence="2">Uncharacterized protein</fullName>
    </submittedName>
</protein>
<keyword evidence="3" id="KW-1185">Reference proteome</keyword>
<reference evidence="2" key="2">
    <citation type="submission" date="2017-12" db="EMBL/GenBank/DDBJ databases">
        <title>WGS assembly of Marchantia polymorpha.</title>
        <authorList>
            <person name="Bowman J.L."/>
            <person name="Kohchi T."/>
            <person name="Yamato K.T."/>
            <person name="Jenkins J."/>
            <person name="Shu S."/>
            <person name="Ishizaki K."/>
            <person name="Yamaoka S."/>
            <person name="Nishihama R."/>
            <person name="Nakamura Y."/>
            <person name="Berger F."/>
            <person name="Adam C."/>
            <person name="Aki S.S."/>
            <person name="Althoff F."/>
            <person name="Araki T."/>
            <person name="Arteaga-Vazquez M.A."/>
            <person name="Balasubrmanian S."/>
            <person name="Bauer D."/>
            <person name="Boehm C.R."/>
            <person name="Briginshaw L."/>
            <person name="Caballero-Perez J."/>
            <person name="Catarino B."/>
            <person name="Chen F."/>
            <person name="Chiyoda S."/>
            <person name="Chovatia M."/>
            <person name="Davies K.M."/>
            <person name="Delmans M."/>
            <person name="Demura T."/>
            <person name="Dierschke T."/>
            <person name="Dolan L."/>
            <person name="Dorantes-Acosta A.E."/>
            <person name="Eklund D.M."/>
            <person name="Florent S.N."/>
            <person name="Flores-Sandoval E."/>
            <person name="Fujiyama A."/>
            <person name="Fukuzawa H."/>
            <person name="Galik B."/>
            <person name="Grimanelli D."/>
            <person name="Grimwood J."/>
            <person name="Grossniklaus U."/>
            <person name="Hamada T."/>
            <person name="Haseloff J."/>
            <person name="Hetherington A.J."/>
            <person name="Higo A."/>
            <person name="Hirakawa Y."/>
            <person name="Hundley H.N."/>
            <person name="Ikeda Y."/>
            <person name="Inoue K."/>
            <person name="Inoue S."/>
            <person name="Ishida S."/>
            <person name="Jia Q."/>
            <person name="Kakita M."/>
            <person name="Kanazawa T."/>
            <person name="Kawai Y."/>
            <person name="Kawashima T."/>
            <person name="Kennedy M."/>
            <person name="Kinose K."/>
            <person name="Kinoshita T."/>
            <person name="Kohara Y."/>
            <person name="Koide E."/>
            <person name="Komatsu K."/>
            <person name="Kopischke S."/>
            <person name="Kubo M."/>
            <person name="Kyozuka J."/>
            <person name="Lagercrantz U."/>
            <person name="Lin S.S."/>
            <person name="Lindquist E."/>
            <person name="Lipzen A.M."/>
            <person name="Lu C."/>
            <person name="Luna E.D."/>
            <person name="Martienssen R.A."/>
            <person name="Minamino N."/>
            <person name="Mizutani M."/>
            <person name="Mizutani M."/>
            <person name="Mochizuki N."/>
            <person name="Monte I."/>
            <person name="Mosher R."/>
            <person name="Nagasaki H."/>
            <person name="Nakagami H."/>
            <person name="Naramoto S."/>
            <person name="Nishitani K."/>
            <person name="Ohtani M."/>
            <person name="Okamoto T."/>
            <person name="Okumura M."/>
            <person name="Phillips J."/>
            <person name="Pollak B."/>
            <person name="Reinders A."/>
            <person name="Roevekamp M."/>
            <person name="Sano R."/>
            <person name="Sawa S."/>
            <person name="Schmid M.W."/>
            <person name="Shirakawa M."/>
            <person name="Solano R."/>
            <person name="Spunde A."/>
            <person name="Suetsugu N."/>
            <person name="Sugano S."/>
            <person name="Sugiyama A."/>
            <person name="Sun R."/>
            <person name="Suzuki Y."/>
            <person name="Takenaka M."/>
            <person name="Takezawa D."/>
            <person name="Tomogane H."/>
            <person name="Tsuzuki M."/>
            <person name="Ueda T."/>
            <person name="Umeda M."/>
            <person name="Ward J.M."/>
            <person name="Watanabe Y."/>
            <person name="Yazaki K."/>
            <person name="Yokoyama R."/>
            <person name="Yoshitake Y."/>
            <person name="Yotsui I."/>
            <person name="Zachgo S."/>
            <person name="Schmutz J."/>
        </authorList>
    </citation>
    <scope>NUCLEOTIDE SEQUENCE [LARGE SCALE GENOMIC DNA]</scope>
    <source>
        <strain evidence="2">Tak-1</strain>
    </source>
</reference>
<reference evidence="3" key="1">
    <citation type="journal article" date="2017" name="Cell">
        <title>Insights into land plant evolution garnered from the Marchantia polymorpha genome.</title>
        <authorList>
            <person name="Bowman J.L."/>
            <person name="Kohchi T."/>
            <person name="Yamato K.T."/>
            <person name="Jenkins J."/>
            <person name="Shu S."/>
            <person name="Ishizaki K."/>
            <person name="Yamaoka S."/>
            <person name="Nishihama R."/>
            <person name="Nakamura Y."/>
            <person name="Berger F."/>
            <person name="Adam C."/>
            <person name="Aki S.S."/>
            <person name="Althoff F."/>
            <person name="Araki T."/>
            <person name="Arteaga-Vazquez M.A."/>
            <person name="Balasubrmanian S."/>
            <person name="Barry K."/>
            <person name="Bauer D."/>
            <person name="Boehm C.R."/>
            <person name="Briginshaw L."/>
            <person name="Caballero-Perez J."/>
            <person name="Catarino B."/>
            <person name="Chen F."/>
            <person name="Chiyoda S."/>
            <person name="Chovatia M."/>
            <person name="Davies K.M."/>
            <person name="Delmans M."/>
            <person name="Demura T."/>
            <person name="Dierschke T."/>
            <person name="Dolan L."/>
            <person name="Dorantes-Acosta A.E."/>
            <person name="Eklund D.M."/>
            <person name="Florent S.N."/>
            <person name="Flores-Sandoval E."/>
            <person name="Fujiyama A."/>
            <person name="Fukuzawa H."/>
            <person name="Galik B."/>
            <person name="Grimanelli D."/>
            <person name="Grimwood J."/>
            <person name="Grossniklaus U."/>
            <person name="Hamada T."/>
            <person name="Haseloff J."/>
            <person name="Hetherington A.J."/>
            <person name="Higo A."/>
            <person name="Hirakawa Y."/>
            <person name="Hundley H.N."/>
            <person name="Ikeda Y."/>
            <person name="Inoue K."/>
            <person name="Inoue S.I."/>
            <person name="Ishida S."/>
            <person name="Jia Q."/>
            <person name="Kakita M."/>
            <person name="Kanazawa T."/>
            <person name="Kawai Y."/>
            <person name="Kawashima T."/>
            <person name="Kennedy M."/>
            <person name="Kinose K."/>
            <person name="Kinoshita T."/>
            <person name="Kohara Y."/>
            <person name="Koide E."/>
            <person name="Komatsu K."/>
            <person name="Kopischke S."/>
            <person name="Kubo M."/>
            <person name="Kyozuka J."/>
            <person name="Lagercrantz U."/>
            <person name="Lin S.S."/>
            <person name="Lindquist E."/>
            <person name="Lipzen A.M."/>
            <person name="Lu C.W."/>
            <person name="De Luna E."/>
            <person name="Martienssen R.A."/>
            <person name="Minamino N."/>
            <person name="Mizutani M."/>
            <person name="Mizutani M."/>
            <person name="Mochizuki N."/>
            <person name="Monte I."/>
            <person name="Mosher R."/>
            <person name="Nagasaki H."/>
            <person name="Nakagami H."/>
            <person name="Naramoto S."/>
            <person name="Nishitani K."/>
            <person name="Ohtani M."/>
            <person name="Okamoto T."/>
            <person name="Okumura M."/>
            <person name="Phillips J."/>
            <person name="Pollak B."/>
            <person name="Reinders A."/>
            <person name="Rovekamp M."/>
            <person name="Sano R."/>
            <person name="Sawa S."/>
            <person name="Schmid M.W."/>
            <person name="Shirakawa M."/>
            <person name="Solano R."/>
            <person name="Spunde A."/>
            <person name="Suetsugu N."/>
            <person name="Sugano S."/>
            <person name="Sugiyama A."/>
            <person name="Sun R."/>
            <person name="Suzuki Y."/>
            <person name="Takenaka M."/>
            <person name="Takezawa D."/>
            <person name="Tomogane H."/>
            <person name="Tsuzuki M."/>
            <person name="Ueda T."/>
            <person name="Umeda M."/>
            <person name="Ward J.M."/>
            <person name="Watanabe Y."/>
            <person name="Yazaki K."/>
            <person name="Yokoyama R."/>
            <person name="Yoshitake Y."/>
            <person name="Yotsui I."/>
            <person name="Zachgo S."/>
            <person name="Schmutz J."/>
        </authorList>
    </citation>
    <scope>NUCLEOTIDE SEQUENCE [LARGE SCALE GENOMIC DNA]</scope>
    <source>
        <strain evidence="3">Tak-1</strain>
    </source>
</reference>